<accession>B8D1S3</accession>
<keyword evidence="5" id="KW-1185">Reference proteome</keyword>
<dbReference type="HOGENOM" id="CLU_048562_1_0_9"/>
<dbReference type="InterPro" id="IPR042243">
    <property type="entry name" value="HypD_1"/>
</dbReference>
<dbReference type="PANTHER" id="PTHR30149">
    <property type="entry name" value="HYDROGENASE PROTEIN ASSEMBLY PROTEIN HYPD"/>
    <property type="match status" value="1"/>
</dbReference>
<dbReference type="PANTHER" id="PTHR30149:SF0">
    <property type="entry name" value="HYDROGENASE MATURATION FACTOR HYPD"/>
    <property type="match status" value="1"/>
</dbReference>
<evidence type="ECO:0000256" key="3">
    <source>
        <dbReference type="ARBA" id="ARBA00023004"/>
    </source>
</evidence>
<dbReference type="GO" id="GO:0005506">
    <property type="term" value="F:iron ion binding"/>
    <property type="evidence" value="ECO:0007669"/>
    <property type="project" value="TreeGrafter"/>
</dbReference>
<dbReference type="InterPro" id="IPR042244">
    <property type="entry name" value="HypD_2_sf"/>
</dbReference>
<dbReference type="STRING" id="373903.Hore_03910"/>
<name>B8D1S3_HALOH</name>
<dbReference type="Proteomes" id="UP000000719">
    <property type="component" value="Chromosome"/>
</dbReference>
<dbReference type="RefSeq" id="WP_012635338.1">
    <property type="nucleotide sequence ID" value="NC_011899.1"/>
</dbReference>
<dbReference type="NCBIfam" id="TIGR00075">
    <property type="entry name" value="hypD"/>
    <property type="match status" value="1"/>
</dbReference>
<gene>
    <name evidence="4" type="ordered locus">Hore_03910</name>
</gene>
<dbReference type="InterPro" id="IPR002780">
    <property type="entry name" value="Hyd_form_HypD"/>
</dbReference>
<keyword evidence="3" id="KW-0408">Iron</keyword>
<dbReference type="GO" id="GO:0051604">
    <property type="term" value="P:protein maturation"/>
    <property type="evidence" value="ECO:0007669"/>
    <property type="project" value="TreeGrafter"/>
</dbReference>
<dbReference type="Gene3D" id="3.40.50.11750">
    <property type="entry name" value="HypD, alpha/beta domain 1"/>
    <property type="match status" value="2"/>
</dbReference>
<protein>
    <submittedName>
        <fullName evidence="4">Hydrogenase formation HypD protein</fullName>
    </submittedName>
</protein>
<dbReference type="KEGG" id="hor:Hore_03910"/>
<dbReference type="GO" id="GO:0051539">
    <property type="term" value="F:4 iron, 4 sulfur cluster binding"/>
    <property type="evidence" value="ECO:0007669"/>
    <property type="project" value="TreeGrafter"/>
</dbReference>
<evidence type="ECO:0000313" key="5">
    <source>
        <dbReference type="Proteomes" id="UP000000719"/>
    </source>
</evidence>
<sequence length="365" mass="40379">MKCVDELSDRKIISGIVSKIKAIKLSGKVKIMEVCGTHTMSIFKNGIKSLLPDSIELISGPGCPVCVTPDIYIDKALALAKKENVIITTFADLLRVPGSSGTLQEMRVNRKNITTVYSPLEAVKIAYNNPGQEVIFLAIGFETTIPAIALSIIKANQLGLNNFSILQSLKIMPPVLQELVLDKDLDVDGFILPGHVSTISGLQPFEFLARDYHVPGVVAGFEPGDIILSIYTLCKMLKDNDIRVKNLYPRLVRLEGNKKAQELIKEIFTPVDSYWRGLGTITGSGLKLRKVYHRYSAEKKFQFGDTQYRPGKGCICGEILKGKQKPTDCRLFGIKCTPMKPEGPCMVSREGTCAAYYRYRGKVNL</sequence>
<dbReference type="Gene3D" id="6.10.20.100">
    <property type="match status" value="1"/>
</dbReference>
<dbReference type="PIRSF" id="PIRSF005622">
    <property type="entry name" value="Hydrgn_mat_hypD"/>
    <property type="match status" value="1"/>
</dbReference>
<reference evidence="4 5" key="1">
    <citation type="journal article" date="2009" name="PLoS ONE">
        <title>Genome analysis of the anaerobic thermohalophilic bacterium Halothermothrix orenii.</title>
        <authorList>
            <person name="Mavromatis K."/>
            <person name="Ivanova N."/>
            <person name="Anderson I."/>
            <person name="Lykidis A."/>
            <person name="Hooper S.D."/>
            <person name="Sun H."/>
            <person name="Kunin V."/>
            <person name="Lapidus A."/>
            <person name="Hugenholtz P."/>
            <person name="Patel B."/>
            <person name="Kyrpides N.C."/>
        </authorList>
    </citation>
    <scope>NUCLEOTIDE SEQUENCE [LARGE SCALE GENOMIC DNA]</scope>
    <source>
        <strain evidence="5">H 168 / OCM 544 / DSM 9562</strain>
    </source>
</reference>
<dbReference type="eggNOG" id="COG0409">
    <property type="taxonomic scope" value="Bacteria"/>
</dbReference>
<dbReference type="Pfam" id="PF01924">
    <property type="entry name" value="HypD"/>
    <property type="match status" value="1"/>
</dbReference>
<dbReference type="OrthoDB" id="9770424at2"/>
<organism evidence="4 5">
    <name type="scientific">Halothermothrix orenii (strain H 168 / OCM 544 / DSM 9562)</name>
    <dbReference type="NCBI Taxonomy" id="373903"/>
    <lineage>
        <taxon>Bacteria</taxon>
        <taxon>Bacillati</taxon>
        <taxon>Bacillota</taxon>
        <taxon>Clostridia</taxon>
        <taxon>Halanaerobiales</taxon>
        <taxon>Halothermotrichaceae</taxon>
        <taxon>Halothermothrix</taxon>
    </lineage>
</organism>
<proteinExistence type="inferred from homology"/>
<evidence type="ECO:0000313" key="4">
    <source>
        <dbReference type="EMBL" id="ACL69150.1"/>
    </source>
</evidence>
<comment type="similarity">
    <text evidence="1">Belongs to the HypD family.</text>
</comment>
<dbReference type="GO" id="GO:0070025">
    <property type="term" value="F:carbon monoxide binding"/>
    <property type="evidence" value="ECO:0007669"/>
    <property type="project" value="TreeGrafter"/>
</dbReference>
<dbReference type="AlphaFoldDB" id="B8D1S3"/>
<dbReference type="EMBL" id="CP001098">
    <property type="protein sequence ID" value="ACL69150.1"/>
    <property type="molecule type" value="Genomic_DNA"/>
</dbReference>
<evidence type="ECO:0000256" key="2">
    <source>
        <dbReference type="ARBA" id="ARBA00022723"/>
    </source>
</evidence>
<evidence type="ECO:0000256" key="1">
    <source>
        <dbReference type="ARBA" id="ARBA00007888"/>
    </source>
</evidence>
<keyword evidence="2" id="KW-0479">Metal-binding</keyword>